<dbReference type="InterPro" id="IPR011013">
    <property type="entry name" value="Gal_mutarotase_sf_dom"/>
</dbReference>
<dbReference type="Pfam" id="PF01074">
    <property type="entry name" value="Glyco_hydro_38N"/>
    <property type="match status" value="1"/>
</dbReference>
<dbReference type="GO" id="GO:0009313">
    <property type="term" value="P:oligosaccharide catabolic process"/>
    <property type="evidence" value="ECO:0007669"/>
    <property type="project" value="TreeGrafter"/>
</dbReference>
<dbReference type="RefSeq" id="WP_165833067.1">
    <property type="nucleotide sequence ID" value="NZ_CABMMC010000002.1"/>
</dbReference>
<dbReference type="Gene3D" id="3.20.110.10">
    <property type="entry name" value="Glycoside hydrolase 38, N terminal domain"/>
    <property type="match status" value="1"/>
</dbReference>
<dbReference type="Proteomes" id="UP000245959">
    <property type="component" value="Unassembled WGS sequence"/>
</dbReference>
<reference evidence="6 7" key="1">
    <citation type="submission" date="2018-04" db="EMBL/GenBank/DDBJ databases">
        <title>Genomic Encyclopedia of Type Strains, Phase IV (KMG-IV): sequencing the most valuable type-strain genomes for metagenomic binning, comparative biology and taxonomic classification.</title>
        <authorList>
            <person name="Goeker M."/>
        </authorList>
    </citation>
    <scope>NUCLEOTIDE SEQUENCE [LARGE SCALE GENOMIC DNA]</scope>
    <source>
        <strain evidence="6 7">DSM 14823</strain>
    </source>
</reference>
<sequence>MKQFHVISHTHWDREWYQPFEVFRHRLVDLIDHLLEIYREYPEYVFELDAQTVCLEDYLEVRPYRRAELERYIRSGNLKVGPWYVQNDFFLTGGEATVRNLLAGTALAEEFGACARCGYTPDQFGLIGQLPQVFRGFGIDNCVFGRGYRREGEAQPNEFEWCSPDGSAVLASFMSRWYNNAQRFPEDPELALLFFREVEAAQESEAVTPHRLLMNGVDHLEAQENLLPVLEELNRRIAPDVIRQSTLCGYLEAVRTFAAEHGIALHRETGELRYGASGNVLQGTLSARLPLKRQNAHFEALIELRLEPLYILLEQLGGDALYDRDYFRYLWKSLLRNHPHDSICGCSTDRVHQDNANRFARIGDLVKDLTDRGVRQFWARLDRKGLNPAEYLLALFNPLPHSRSEVMTAEVFLPLDENPASIRLTGPAGEPVRFAVRSMERRFQTNYSAINLPGQIPALRVELEIAAEALPPCGFRVLRLGYREGAPLEVADAAAGTVLENAFVRFTVDASGRTELLDKDSGEIFPDLVSFTDEGDAGHSYNFLPVEGGSIRELGAISRIHVVGFRRGLRQGVRVDYEFELPRDYDFELCRPTAETVPNRLAVEYILDEFSRHVAVETRIENRSGSHRLRAVFRPGIVSPVTLASVPFGFEQRTRDELLRQEGRHNADQPDSGVITIREGKRQFSCLNEGLHEYEHLADGRIALTLLRSTGNVNAVRYDEAGRWVRSGVEWCAPEGKLIGDHVFRFALRPGEAAPAELERELQAYLAPAFAAFDSVDPHKLTGGRPCDQCSAVRELFFRDLPPEKQRLPLQAAGIELNGDAVFSALKKAEDGNGDILRIYNPERRESEVSVQLPAGLRACQVRLDETSDGEPLCGNPLRLTLPAAAIRTLRLVREG</sequence>
<dbReference type="InterPro" id="IPR011330">
    <property type="entry name" value="Glyco_hydro/deAcase_b/a-brl"/>
</dbReference>
<dbReference type="GO" id="GO:0004559">
    <property type="term" value="F:alpha-mannosidase activity"/>
    <property type="evidence" value="ECO:0007669"/>
    <property type="project" value="InterPro"/>
</dbReference>
<keyword evidence="7" id="KW-1185">Reference proteome</keyword>
<evidence type="ECO:0000256" key="1">
    <source>
        <dbReference type="ARBA" id="ARBA00009792"/>
    </source>
</evidence>
<accession>A0A2U1ASH0</accession>
<name>A0A2U1ASH0_9BACT</name>
<proteinExistence type="inferred from homology"/>
<dbReference type="GeneID" id="78296028"/>
<dbReference type="Pfam" id="PF09261">
    <property type="entry name" value="Alpha-mann_mid"/>
    <property type="match status" value="1"/>
</dbReference>
<dbReference type="InterPro" id="IPR037094">
    <property type="entry name" value="Glyco_hydro_38_cen_sf"/>
</dbReference>
<organism evidence="6 7">
    <name type="scientific">Victivallis vadensis</name>
    <dbReference type="NCBI Taxonomy" id="172901"/>
    <lineage>
        <taxon>Bacteria</taxon>
        <taxon>Pseudomonadati</taxon>
        <taxon>Lentisphaerota</taxon>
        <taxon>Lentisphaeria</taxon>
        <taxon>Victivallales</taxon>
        <taxon>Victivallaceae</taxon>
        <taxon>Victivallis</taxon>
    </lineage>
</organism>
<dbReference type="GO" id="GO:0006013">
    <property type="term" value="P:mannose metabolic process"/>
    <property type="evidence" value="ECO:0007669"/>
    <property type="project" value="InterPro"/>
</dbReference>
<feature type="domain" description="Glycoside hydrolase family 38 central" evidence="5">
    <location>
        <begin position="279"/>
        <end position="359"/>
    </location>
</feature>
<dbReference type="InterPro" id="IPR027291">
    <property type="entry name" value="Glyco_hydro_38_N_sf"/>
</dbReference>
<evidence type="ECO:0000256" key="2">
    <source>
        <dbReference type="ARBA" id="ARBA00022723"/>
    </source>
</evidence>
<keyword evidence="4" id="KW-0326">Glycosidase</keyword>
<dbReference type="InterPro" id="IPR028995">
    <property type="entry name" value="Glyco_hydro_57/38_cen_sf"/>
</dbReference>
<dbReference type="GO" id="GO:0030246">
    <property type="term" value="F:carbohydrate binding"/>
    <property type="evidence" value="ECO:0007669"/>
    <property type="project" value="InterPro"/>
</dbReference>
<dbReference type="AlphaFoldDB" id="A0A2U1ASH0"/>
<dbReference type="CDD" id="cd10814">
    <property type="entry name" value="GH38N_AMII_SpGH38_like"/>
    <property type="match status" value="1"/>
</dbReference>
<gene>
    <name evidence="6" type="ORF">C8D82_12154</name>
</gene>
<dbReference type="InterPro" id="IPR011682">
    <property type="entry name" value="Glyco_hydro_38_C"/>
</dbReference>
<evidence type="ECO:0000259" key="5">
    <source>
        <dbReference type="SMART" id="SM00872"/>
    </source>
</evidence>
<dbReference type="Pfam" id="PF07748">
    <property type="entry name" value="Glyco_hydro_38C"/>
    <property type="match status" value="1"/>
</dbReference>
<evidence type="ECO:0000313" key="7">
    <source>
        <dbReference type="Proteomes" id="UP000245959"/>
    </source>
</evidence>
<dbReference type="SUPFAM" id="SSF88713">
    <property type="entry name" value="Glycoside hydrolase/deacetylase"/>
    <property type="match status" value="1"/>
</dbReference>
<evidence type="ECO:0000256" key="3">
    <source>
        <dbReference type="ARBA" id="ARBA00022801"/>
    </source>
</evidence>
<dbReference type="InterPro" id="IPR041147">
    <property type="entry name" value="GH38_C"/>
</dbReference>
<dbReference type="PANTHER" id="PTHR46017:SF2">
    <property type="entry name" value="MANNOSYLGLYCERATE HYDROLASE"/>
    <property type="match status" value="1"/>
</dbReference>
<comment type="caution">
    <text evidence="6">The sequence shown here is derived from an EMBL/GenBank/DDBJ whole genome shotgun (WGS) entry which is preliminary data.</text>
</comment>
<dbReference type="SUPFAM" id="SSF74650">
    <property type="entry name" value="Galactose mutarotase-like"/>
    <property type="match status" value="1"/>
</dbReference>
<dbReference type="GO" id="GO:0046872">
    <property type="term" value="F:metal ion binding"/>
    <property type="evidence" value="ECO:0007669"/>
    <property type="project" value="UniProtKB-KW"/>
</dbReference>
<dbReference type="Gene3D" id="2.70.98.30">
    <property type="entry name" value="Golgi alpha-mannosidase II, domain 4"/>
    <property type="match status" value="1"/>
</dbReference>
<evidence type="ECO:0000256" key="4">
    <source>
        <dbReference type="ARBA" id="ARBA00023295"/>
    </source>
</evidence>
<dbReference type="SMART" id="SM00872">
    <property type="entry name" value="Alpha-mann_mid"/>
    <property type="match status" value="1"/>
</dbReference>
<dbReference type="SUPFAM" id="SSF88688">
    <property type="entry name" value="Families 57/38 glycoside transferase middle domain"/>
    <property type="match status" value="1"/>
</dbReference>
<protein>
    <submittedName>
        <fullName evidence="6">Alpha-mannosidase/mannosylglycerate hydrolase</fullName>
    </submittedName>
</protein>
<dbReference type="EMBL" id="QEKH01000021">
    <property type="protein sequence ID" value="PVY39379.1"/>
    <property type="molecule type" value="Genomic_DNA"/>
</dbReference>
<keyword evidence="3 6" id="KW-0378">Hydrolase</keyword>
<dbReference type="PANTHER" id="PTHR46017">
    <property type="entry name" value="ALPHA-MANNOSIDASE 2C1"/>
    <property type="match status" value="1"/>
</dbReference>
<dbReference type="Pfam" id="PF17677">
    <property type="entry name" value="Glyco_hydro38C2"/>
    <property type="match status" value="1"/>
</dbReference>
<dbReference type="InterPro" id="IPR015341">
    <property type="entry name" value="Glyco_hydro_38_cen"/>
</dbReference>
<keyword evidence="2" id="KW-0479">Metal-binding</keyword>
<dbReference type="Gene3D" id="1.20.1270.50">
    <property type="entry name" value="Glycoside hydrolase family 38, central domain"/>
    <property type="match status" value="1"/>
</dbReference>
<dbReference type="InterPro" id="IPR000602">
    <property type="entry name" value="Glyco_hydro_38_N"/>
</dbReference>
<comment type="similarity">
    <text evidence="1">Belongs to the glycosyl hydrolase 38 family.</text>
</comment>
<evidence type="ECO:0000313" key="6">
    <source>
        <dbReference type="EMBL" id="PVY39379.1"/>
    </source>
</evidence>